<dbReference type="SMART" id="SM00958">
    <property type="entry name" value="SecA_PP_bind"/>
    <property type="match status" value="1"/>
</dbReference>
<feature type="domain" description="Helicase ATP-binding" evidence="13">
    <location>
        <begin position="81"/>
        <end position="245"/>
    </location>
</feature>
<dbReference type="InterPro" id="IPR001650">
    <property type="entry name" value="Helicase_C-like"/>
</dbReference>
<keyword evidence="5 12" id="KW-0963">Cytoplasm</keyword>
<name>A0A916VHG4_9LACO</name>
<protein>
    <recommendedName>
        <fullName evidence="12">Protein translocase subunit SecA</fullName>
        <ecNumber evidence="12">7.4.2.8</ecNumber>
    </recommendedName>
</protein>
<evidence type="ECO:0000256" key="2">
    <source>
        <dbReference type="ARBA" id="ARBA00007650"/>
    </source>
</evidence>
<comment type="function">
    <text evidence="12">Part of the Sec protein translocase complex. Interacts with the SecYEG preprotein conducting channel. Has a central role in coupling the hydrolysis of ATP to the transfer of proteins into and across the cell membrane, serving as an ATP-driven molecular motor driving the stepwise translocation of polypeptide chains across the membrane.</text>
</comment>
<comment type="caution">
    <text evidence="16">The sequence shown here is derived from an EMBL/GenBank/DDBJ whole genome shotgun (WGS) entry which is preliminary data.</text>
</comment>
<dbReference type="GO" id="GO:0005524">
    <property type="term" value="F:ATP binding"/>
    <property type="evidence" value="ECO:0007669"/>
    <property type="project" value="UniProtKB-UniRule"/>
</dbReference>
<evidence type="ECO:0000256" key="3">
    <source>
        <dbReference type="ARBA" id="ARBA00022448"/>
    </source>
</evidence>
<dbReference type="PROSITE" id="PS51192">
    <property type="entry name" value="HELICASE_ATP_BIND_1"/>
    <property type="match status" value="1"/>
</dbReference>
<comment type="subunit">
    <text evidence="12">Monomer and homodimer. Part of the essential Sec protein translocation apparatus which comprises SecA, SecYEG and auxiliary proteins SecDF. Other proteins may also be involved.</text>
</comment>
<dbReference type="EC" id="7.4.2.8" evidence="12"/>
<dbReference type="InterPro" id="IPR014001">
    <property type="entry name" value="Helicase_ATP-bd"/>
</dbReference>
<dbReference type="Pfam" id="PF07516">
    <property type="entry name" value="SecA_SW"/>
    <property type="match status" value="1"/>
</dbReference>
<dbReference type="Pfam" id="PF01043">
    <property type="entry name" value="SecA_PP_bind"/>
    <property type="match status" value="1"/>
</dbReference>
<comment type="subcellular location">
    <subcellularLocation>
        <location evidence="12">Cell membrane</location>
        <topology evidence="12">Peripheral membrane protein</topology>
        <orientation evidence="12">Cytoplasmic side</orientation>
    </subcellularLocation>
    <subcellularLocation>
        <location evidence="12">Cytoplasm</location>
    </subcellularLocation>
    <subcellularLocation>
        <location evidence="1">Membrane</location>
        <topology evidence="1">Peripheral membrane protein</topology>
    </subcellularLocation>
    <text evidence="12">Distribution is 50-50.</text>
</comment>
<dbReference type="NCBIfam" id="TIGR03714">
    <property type="entry name" value="secA2"/>
    <property type="match status" value="1"/>
</dbReference>
<feature type="binding site" evidence="12">
    <location>
        <begin position="97"/>
        <end position="101"/>
    </location>
    <ligand>
        <name>ATP</name>
        <dbReference type="ChEBI" id="CHEBI:30616"/>
    </ligand>
</feature>
<evidence type="ECO:0000313" key="16">
    <source>
        <dbReference type="EMBL" id="GFZ26612.1"/>
    </source>
</evidence>
<keyword evidence="10 12" id="KW-0811">Translocation</keyword>
<dbReference type="PRINTS" id="PR00906">
    <property type="entry name" value="SECA"/>
</dbReference>
<keyword evidence="11 12" id="KW-0472">Membrane</keyword>
<keyword evidence="4 12" id="KW-1003">Cell membrane</keyword>
<feature type="binding site" evidence="12">
    <location>
        <position position="79"/>
    </location>
    <ligand>
        <name>ATP</name>
        <dbReference type="ChEBI" id="CHEBI:30616"/>
    </ligand>
</feature>
<dbReference type="InterPro" id="IPR036670">
    <property type="entry name" value="SecA_X-link_sf"/>
</dbReference>
<dbReference type="AlphaFoldDB" id="A0A916VHG4"/>
<keyword evidence="9 12" id="KW-1278">Translocase</keyword>
<dbReference type="InterPro" id="IPR011115">
    <property type="entry name" value="SecA_DEAD"/>
</dbReference>
<dbReference type="GO" id="GO:0065002">
    <property type="term" value="P:intracellular protein transmembrane transport"/>
    <property type="evidence" value="ECO:0007669"/>
    <property type="project" value="UniProtKB-UniRule"/>
</dbReference>
<reference evidence="16" key="1">
    <citation type="submission" date="2020-08" db="EMBL/GenBank/DDBJ databases">
        <title>Taxonomic study for Lactobacillus species isolated from hardwood bark.</title>
        <authorList>
            <person name="Tohno M."/>
            <person name="Tanizawa Y."/>
        </authorList>
    </citation>
    <scope>NUCLEOTIDE SEQUENCE</scope>
    <source>
        <strain evidence="16">B40</strain>
    </source>
</reference>
<comment type="catalytic activity">
    <reaction evidence="12">
        <text>ATP + H2O + cellular proteinSide 1 = ADP + phosphate + cellular proteinSide 2.</text>
        <dbReference type="EC" id="7.4.2.8"/>
    </reaction>
</comment>
<evidence type="ECO:0000256" key="9">
    <source>
        <dbReference type="ARBA" id="ARBA00022967"/>
    </source>
</evidence>
<dbReference type="SUPFAM" id="SSF81767">
    <property type="entry name" value="Pre-protein crosslinking domain of SecA"/>
    <property type="match status" value="1"/>
</dbReference>
<dbReference type="RefSeq" id="WP_212780315.1">
    <property type="nucleotide sequence ID" value="NZ_BMAY01000003.1"/>
</dbReference>
<evidence type="ECO:0000256" key="4">
    <source>
        <dbReference type="ARBA" id="ARBA00022475"/>
    </source>
</evidence>
<evidence type="ECO:0000256" key="6">
    <source>
        <dbReference type="ARBA" id="ARBA00022741"/>
    </source>
</evidence>
<dbReference type="Gene3D" id="1.10.3060.10">
    <property type="entry name" value="Helical scaffold and wing domains of SecA"/>
    <property type="match status" value="1"/>
</dbReference>
<evidence type="ECO:0000256" key="12">
    <source>
        <dbReference type="HAMAP-Rule" id="MF_01382"/>
    </source>
</evidence>
<dbReference type="CDD" id="cd18803">
    <property type="entry name" value="SF2_C_secA"/>
    <property type="match status" value="1"/>
</dbReference>
<dbReference type="InterPro" id="IPR027417">
    <property type="entry name" value="P-loop_NTPase"/>
</dbReference>
<dbReference type="InterPro" id="IPR011116">
    <property type="entry name" value="SecA_Wing/Scaffold"/>
</dbReference>
<feature type="binding site" evidence="12">
    <location>
        <position position="492"/>
    </location>
    <ligand>
        <name>ATP</name>
        <dbReference type="ChEBI" id="CHEBI:30616"/>
    </ligand>
</feature>
<dbReference type="GO" id="GO:0005886">
    <property type="term" value="C:plasma membrane"/>
    <property type="evidence" value="ECO:0007669"/>
    <property type="project" value="UniProtKB-SubCell"/>
</dbReference>
<dbReference type="GO" id="GO:0017038">
    <property type="term" value="P:protein import"/>
    <property type="evidence" value="ECO:0007669"/>
    <property type="project" value="InterPro"/>
</dbReference>
<evidence type="ECO:0000313" key="17">
    <source>
        <dbReference type="Proteomes" id="UP000677218"/>
    </source>
</evidence>
<dbReference type="PROSITE" id="PS51194">
    <property type="entry name" value="HELICASE_CTER"/>
    <property type="match status" value="1"/>
</dbReference>
<keyword evidence="7 12" id="KW-0067">ATP-binding</keyword>
<evidence type="ECO:0000256" key="8">
    <source>
        <dbReference type="ARBA" id="ARBA00022927"/>
    </source>
</evidence>
<dbReference type="GO" id="GO:0031522">
    <property type="term" value="C:cell envelope Sec protein transport complex"/>
    <property type="evidence" value="ECO:0007669"/>
    <property type="project" value="TreeGrafter"/>
</dbReference>
<feature type="domain" description="SecA family profile" evidence="15">
    <location>
        <begin position="1"/>
        <end position="570"/>
    </location>
</feature>
<dbReference type="Pfam" id="PF21090">
    <property type="entry name" value="P-loop_SecA"/>
    <property type="match status" value="2"/>
</dbReference>
<dbReference type="Proteomes" id="UP000677218">
    <property type="component" value="Unassembled WGS sequence"/>
</dbReference>
<dbReference type="InterPro" id="IPR011130">
    <property type="entry name" value="SecA_preprotein_X-link_dom"/>
</dbReference>
<dbReference type="EMBL" id="BMAY01000003">
    <property type="protein sequence ID" value="GFZ26612.1"/>
    <property type="molecule type" value="Genomic_DNA"/>
</dbReference>
<dbReference type="HAMAP" id="MF_01382">
    <property type="entry name" value="SecA"/>
    <property type="match status" value="1"/>
</dbReference>
<evidence type="ECO:0000256" key="7">
    <source>
        <dbReference type="ARBA" id="ARBA00022840"/>
    </source>
</evidence>
<evidence type="ECO:0000256" key="5">
    <source>
        <dbReference type="ARBA" id="ARBA00022490"/>
    </source>
</evidence>
<gene>
    <name evidence="16" type="primary">secA_2</name>
    <name evidence="12" type="synonym">secA</name>
    <name evidence="16" type="ORF">LCB40_04920</name>
</gene>
<keyword evidence="8 12" id="KW-0653">Protein transport</keyword>
<dbReference type="SMART" id="SM00957">
    <property type="entry name" value="SecA_DEAD"/>
    <property type="match status" value="1"/>
</dbReference>
<dbReference type="SUPFAM" id="SSF52540">
    <property type="entry name" value="P-loop containing nucleoside triphosphate hydrolases"/>
    <property type="match status" value="2"/>
</dbReference>
<dbReference type="GO" id="GO:0043952">
    <property type="term" value="P:protein transport by the Sec complex"/>
    <property type="evidence" value="ECO:0007669"/>
    <property type="project" value="TreeGrafter"/>
</dbReference>
<proteinExistence type="inferred from homology"/>
<evidence type="ECO:0000256" key="10">
    <source>
        <dbReference type="ARBA" id="ARBA00023010"/>
    </source>
</evidence>
<dbReference type="GO" id="GO:0005829">
    <property type="term" value="C:cytosol"/>
    <property type="evidence" value="ECO:0007669"/>
    <property type="project" value="TreeGrafter"/>
</dbReference>
<evidence type="ECO:0000256" key="11">
    <source>
        <dbReference type="ARBA" id="ARBA00023136"/>
    </source>
</evidence>
<dbReference type="Gene3D" id="3.90.1440.10">
    <property type="entry name" value="SecA, preprotein cross-linking domain"/>
    <property type="match status" value="1"/>
</dbReference>
<organism evidence="16 17">
    <name type="scientific">Lactobacillus corticis</name>
    <dbReference type="NCBI Taxonomy" id="2201249"/>
    <lineage>
        <taxon>Bacteria</taxon>
        <taxon>Bacillati</taxon>
        <taxon>Bacillota</taxon>
        <taxon>Bacilli</taxon>
        <taxon>Lactobacillales</taxon>
        <taxon>Lactobacillaceae</taxon>
        <taxon>Lactobacillus</taxon>
    </lineage>
</organism>
<dbReference type="Gene3D" id="3.40.50.300">
    <property type="entry name" value="P-loop containing nucleotide triphosphate hydrolases"/>
    <property type="match status" value="2"/>
</dbReference>
<dbReference type="NCBIfam" id="NF006630">
    <property type="entry name" value="PRK09200.1"/>
    <property type="match status" value="1"/>
</dbReference>
<dbReference type="InterPro" id="IPR036266">
    <property type="entry name" value="SecA_Wing/Scaffold_sf"/>
</dbReference>
<keyword evidence="3 12" id="KW-0813">Transport</keyword>
<dbReference type="InterPro" id="IPR000185">
    <property type="entry name" value="SecA"/>
</dbReference>
<accession>A0A916VHG4</accession>
<keyword evidence="6 12" id="KW-0547">Nucleotide-binding</keyword>
<dbReference type="InterPro" id="IPR044722">
    <property type="entry name" value="SecA_SF2_C"/>
</dbReference>
<dbReference type="CDD" id="cd17928">
    <property type="entry name" value="DEXDc_SecA"/>
    <property type="match status" value="1"/>
</dbReference>
<dbReference type="InterPro" id="IPR014018">
    <property type="entry name" value="SecA_motor_DEAD"/>
</dbReference>
<evidence type="ECO:0000259" key="13">
    <source>
        <dbReference type="PROSITE" id="PS51192"/>
    </source>
</evidence>
<evidence type="ECO:0000259" key="15">
    <source>
        <dbReference type="PROSITE" id="PS51196"/>
    </source>
</evidence>
<evidence type="ECO:0000256" key="1">
    <source>
        <dbReference type="ARBA" id="ARBA00004170"/>
    </source>
</evidence>
<feature type="domain" description="Helicase C-terminal" evidence="14">
    <location>
        <begin position="410"/>
        <end position="576"/>
    </location>
</feature>
<dbReference type="InterPro" id="IPR022490">
    <property type="entry name" value="SecA2"/>
</dbReference>
<dbReference type="SUPFAM" id="SSF81886">
    <property type="entry name" value="Helical scaffold and wing domains of SecA"/>
    <property type="match status" value="1"/>
</dbReference>
<dbReference type="PANTHER" id="PTHR30612">
    <property type="entry name" value="SECA INNER MEMBRANE COMPONENT OF SEC PROTEIN SECRETION SYSTEM"/>
    <property type="match status" value="1"/>
</dbReference>
<dbReference type="GO" id="GO:0008564">
    <property type="term" value="F:protein-exporting ATPase activity"/>
    <property type="evidence" value="ECO:0007669"/>
    <property type="project" value="UniProtKB-EC"/>
</dbReference>
<dbReference type="PROSITE" id="PS51196">
    <property type="entry name" value="SECA_MOTOR_DEAD"/>
    <property type="match status" value="1"/>
</dbReference>
<keyword evidence="17" id="KW-1185">Reference proteome</keyword>
<dbReference type="GO" id="GO:0006605">
    <property type="term" value="P:protein targeting"/>
    <property type="evidence" value="ECO:0007669"/>
    <property type="project" value="UniProtKB-UniRule"/>
</dbReference>
<dbReference type="FunFam" id="3.40.50.300:FF:000429">
    <property type="entry name" value="Preprotein translocase subunit SecA"/>
    <property type="match status" value="1"/>
</dbReference>
<dbReference type="PANTHER" id="PTHR30612:SF0">
    <property type="entry name" value="CHLOROPLAST PROTEIN-TRANSPORTING ATPASE"/>
    <property type="match status" value="1"/>
</dbReference>
<dbReference type="Pfam" id="PF07517">
    <property type="entry name" value="SecA_DEAD"/>
    <property type="match status" value="1"/>
</dbReference>
<evidence type="ECO:0000259" key="14">
    <source>
        <dbReference type="PROSITE" id="PS51194"/>
    </source>
</evidence>
<comment type="similarity">
    <text evidence="2 12">Belongs to the SecA family.</text>
</comment>
<sequence>MASVFNHVRLAELKPWLRKINELAPKMRALSDQALKNYTPQLKARLAQGAKLSDLLPEAFSLVREADRRILGLFPYDVQVLGALALYFGAIAEMKTGEGKTLTATMPLYLWGLTGQGAMLVTPNEYLAERDEKEMGQVYEWLGLKVALGFAPANQAELSPSEKRERYQADILYTTSSVYGFDYLLDNLAVSPSNQFMRRFSYCIVDEADAVLLDMATTPLVIAGGTRINSHYIGPSDEVVTMLEANRDFRLDDEENNVWLTSRGIQAVEQFFDENQLYDGEHHELVRRLTLSLRAHELLKRDRDYVVSPNQKIILLDRSNGRMLPGMRLQAGLHQAIEMKEQVPLSQDQRPLASITYQNLFRQFAHLAGMTATAKAGEQEFIETYYCNVIQIPTNKKSIRQDLPDRVFPTLTEKLLACLDRTKELHQTGQPVLVISNSVEISEIFSELLLQAGIPHNLLNAKSEVKEAAIIKEAGQKNAVTVATKMAGRGTDIKLGPGVAELGGLAVLIMGQMPSKRIDQQLRGRAGRQGDPGSSQFFKSLEDEVVQRFGPRWLRQKFEYLRDQNFSSPRELHGWRLHLALRHVQETSDQQAENERSRILEMDESVKMQRELVYRERSQLLHNWDQHLDIAQLLNAEFRRFYQANQPMTAEKLQRYILNELTYRYYDRPTAVDLKSESAVVAYLNQIANKELATKAQELGSKEELDNFYRYAILKAIDESWLDEVDTLEQLRLVVSSRQTAQRNPLYEYHEEALAAFQKMQVELNRKVTRFLLLSTVQLAPNGDKQIYFN</sequence>